<evidence type="ECO:0000256" key="6">
    <source>
        <dbReference type="ARBA" id="ARBA00047321"/>
    </source>
</evidence>
<evidence type="ECO:0000256" key="2">
    <source>
        <dbReference type="ARBA" id="ARBA00005833"/>
    </source>
</evidence>
<dbReference type="SUPFAM" id="SSF54373">
    <property type="entry name" value="FAD-linked reductases, C-terminal domain"/>
    <property type="match status" value="1"/>
</dbReference>
<dbReference type="Pfam" id="PF01593">
    <property type="entry name" value="Amino_oxidase"/>
    <property type="match status" value="1"/>
</dbReference>
<proteinExistence type="inferred from homology"/>
<dbReference type="SUPFAM" id="SSF51905">
    <property type="entry name" value="FAD/NAD(P)-binding domain"/>
    <property type="match status" value="1"/>
</dbReference>
<evidence type="ECO:0000313" key="10">
    <source>
        <dbReference type="Proteomes" id="UP001597314"/>
    </source>
</evidence>
<dbReference type="InterPro" id="IPR036188">
    <property type="entry name" value="FAD/NAD-bd_sf"/>
</dbReference>
<comment type="catalytic activity">
    <reaction evidence="6">
        <text>L-tryptophan + O2 = indole-3-acetamide + CO2 + H2O</text>
        <dbReference type="Rhea" id="RHEA:16165"/>
        <dbReference type="ChEBI" id="CHEBI:15377"/>
        <dbReference type="ChEBI" id="CHEBI:15379"/>
        <dbReference type="ChEBI" id="CHEBI:16031"/>
        <dbReference type="ChEBI" id="CHEBI:16526"/>
        <dbReference type="ChEBI" id="CHEBI:57912"/>
        <dbReference type="EC" id="1.13.12.3"/>
    </reaction>
</comment>
<evidence type="ECO:0000256" key="1">
    <source>
        <dbReference type="ARBA" id="ARBA00004814"/>
    </source>
</evidence>
<dbReference type="RefSeq" id="WP_378479982.1">
    <property type="nucleotide sequence ID" value="NZ_JBHUIW010000037.1"/>
</dbReference>
<comment type="similarity">
    <text evidence="2">Belongs to the tryptophan 2-monooxygenase family.</text>
</comment>
<dbReference type="InterPro" id="IPR002937">
    <property type="entry name" value="Amino_oxidase"/>
</dbReference>
<keyword evidence="10" id="KW-1185">Reference proteome</keyword>
<organism evidence="9 10">
    <name type="scientific">Rhodoplanes azumiensis</name>
    <dbReference type="NCBI Taxonomy" id="1897628"/>
    <lineage>
        <taxon>Bacteria</taxon>
        <taxon>Pseudomonadati</taxon>
        <taxon>Pseudomonadota</taxon>
        <taxon>Alphaproteobacteria</taxon>
        <taxon>Hyphomicrobiales</taxon>
        <taxon>Nitrobacteraceae</taxon>
        <taxon>Rhodoplanes</taxon>
    </lineage>
</organism>
<feature type="domain" description="Amine oxidase" evidence="8">
    <location>
        <begin position="48"/>
        <end position="443"/>
    </location>
</feature>
<accession>A0ABW5APG2</accession>
<dbReference type="InterPro" id="IPR050281">
    <property type="entry name" value="Flavin_monoamine_oxidase"/>
</dbReference>
<evidence type="ECO:0000256" key="7">
    <source>
        <dbReference type="SAM" id="MobiDB-lite"/>
    </source>
</evidence>
<evidence type="ECO:0000256" key="3">
    <source>
        <dbReference type="ARBA" id="ARBA00012535"/>
    </source>
</evidence>
<keyword evidence="5" id="KW-0073">Auxin biosynthesis</keyword>
<dbReference type="InterPro" id="IPR006311">
    <property type="entry name" value="TAT_signal"/>
</dbReference>
<dbReference type="Proteomes" id="UP001597314">
    <property type="component" value="Unassembled WGS sequence"/>
</dbReference>
<dbReference type="PRINTS" id="PR00411">
    <property type="entry name" value="PNDRDTASEI"/>
</dbReference>
<dbReference type="PROSITE" id="PS51318">
    <property type="entry name" value="TAT"/>
    <property type="match status" value="1"/>
</dbReference>
<dbReference type="EC" id="1.13.12.3" evidence="3"/>
<evidence type="ECO:0000259" key="8">
    <source>
        <dbReference type="Pfam" id="PF01593"/>
    </source>
</evidence>
<gene>
    <name evidence="9" type="ORF">ACFSOX_22060</name>
</gene>
<dbReference type="PANTHER" id="PTHR10742:SF410">
    <property type="entry name" value="LYSINE-SPECIFIC HISTONE DEMETHYLASE 2"/>
    <property type="match status" value="1"/>
</dbReference>
<dbReference type="Gene3D" id="3.50.50.60">
    <property type="entry name" value="FAD/NAD(P)-binding domain"/>
    <property type="match status" value="1"/>
</dbReference>
<dbReference type="PANTHER" id="PTHR10742">
    <property type="entry name" value="FLAVIN MONOAMINE OXIDASE"/>
    <property type="match status" value="1"/>
</dbReference>
<sequence length="487" mass="51806">MPTLDRRTFLAGASAGIGASAAALGLPAPAWGQGSGEVDIVVVGAGAAGIAAARRIAAAGRRVVIVEASDRIGGRCATDTRIFGVPIDRGAHWLWGADVNPVTKLAAGTGLDVYAAPPGQRLRIGRRYGRESELEDFLAVLVRTNRAIVEAARGKADVACQQVLPKDLLDWRPTVDFVLGPLPYGKELRELSAVDVSKAMERDTPAFCRQGAGALLARLADGLTVRLSTPATKINTWVRGKVEVDTPRGTLVARAVIVTASTNVMTAGKIRFDPELPKRHLDAFSRLALGSQDHVFLEFDGAPLGPQRDDLIVEKADGPDTAAMLANVSGTTLCMIQLGGKLGRDLSGKGEAAMVDWSKDWLAKLYGADIKKAVRRTYATRWAQDPWVMGAASAASIGGAGSRTALTEPVRDRVWFAGEAVHETQWGTVNGAWLSGERAAEAAMRKFGWITTPRPAGEPREAPKRPRRQPTAQPSRPASPPGLSWPF</sequence>
<reference evidence="10" key="1">
    <citation type="journal article" date="2019" name="Int. J. Syst. Evol. Microbiol.">
        <title>The Global Catalogue of Microorganisms (GCM) 10K type strain sequencing project: providing services to taxonomists for standard genome sequencing and annotation.</title>
        <authorList>
            <consortium name="The Broad Institute Genomics Platform"/>
            <consortium name="The Broad Institute Genome Sequencing Center for Infectious Disease"/>
            <person name="Wu L."/>
            <person name="Ma J."/>
        </authorList>
    </citation>
    <scope>NUCLEOTIDE SEQUENCE [LARGE SCALE GENOMIC DNA]</scope>
    <source>
        <strain evidence="10">CGMCC 1.6774</strain>
    </source>
</reference>
<evidence type="ECO:0000256" key="4">
    <source>
        <dbReference type="ARBA" id="ARBA00017871"/>
    </source>
</evidence>
<evidence type="ECO:0000313" key="9">
    <source>
        <dbReference type="EMBL" id="MFD2184848.1"/>
    </source>
</evidence>
<dbReference type="EMBL" id="JBHUIW010000037">
    <property type="protein sequence ID" value="MFD2184848.1"/>
    <property type="molecule type" value="Genomic_DNA"/>
</dbReference>
<evidence type="ECO:0000256" key="5">
    <source>
        <dbReference type="ARBA" id="ARBA00023070"/>
    </source>
</evidence>
<name>A0ABW5APG2_9BRAD</name>
<feature type="region of interest" description="Disordered" evidence="7">
    <location>
        <begin position="449"/>
        <end position="487"/>
    </location>
</feature>
<comment type="caution">
    <text evidence="9">The sequence shown here is derived from an EMBL/GenBank/DDBJ whole genome shotgun (WGS) entry which is preliminary data.</text>
</comment>
<comment type="pathway">
    <text evidence="1">Plant hormone metabolism; auxin biosynthesis.</text>
</comment>
<protein>
    <recommendedName>
        <fullName evidence="4">Tryptophan 2-monooxygenase</fullName>
        <ecNumber evidence="3">1.13.12.3</ecNumber>
    </recommendedName>
</protein>